<dbReference type="Gene3D" id="3.90.1570.10">
    <property type="entry name" value="tt1808, chain A"/>
    <property type="match status" value="1"/>
</dbReference>
<dbReference type="CDD" id="cd06260">
    <property type="entry name" value="DUF820-like"/>
    <property type="match status" value="1"/>
</dbReference>
<organism evidence="3 4">
    <name type="scientific">Haliovirga abyssi</name>
    <dbReference type="NCBI Taxonomy" id="2996794"/>
    <lineage>
        <taxon>Bacteria</taxon>
        <taxon>Fusobacteriati</taxon>
        <taxon>Fusobacteriota</taxon>
        <taxon>Fusobacteriia</taxon>
        <taxon>Fusobacteriales</taxon>
        <taxon>Haliovirgaceae</taxon>
        <taxon>Haliovirga</taxon>
    </lineage>
</organism>
<keyword evidence="1" id="KW-0175">Coiled coil</keyword>
<sequence>MAAVRKIKEKYTYENYKNWKDSEDWEIIGGKVYSMSPSPNRKHQEIASKIHGKIFRYLEGKKCKVYYELDVLLSEEDIVKPDILVVCDENKLTDKNINGAPDLVIEILSPSTAKRDKVLKYELYKKSGVKEYWIVDPYNLSIDVHNFKDEKVSHYFYEDTLENFKEKEQECENEKEKKENILEVGIFNGELKLDVNYLFED</sequence>
<proteinExistence type="predicted"/>
<evidence type="ECO:0000256" key="1">
    <source>
        <dbReference type="SAM" id="Coils"/>
    </source>
</evidence>
<dbReference type="InterPro" id="IPR011335">
    <property type="entry name" value="Restrct_endonuc-II-like"/>
</dbReference>
<dbReference type="SUPFAM" id="SSF52980">
    <property type="entry name" value="Restriction endonuclease-like"/>
    <property type="match status" value="1"/>
</dbReference>
<dbReference type="Pfam" id="PF05685">
    <property type="entry name" value="Uma2"/>
    <property type="match status" value="1"/>
</dbReference>
<name>A0AAU9E0Q3_9FUSO</name>
<gene>
    <name evidence="3" type="ORF">HLVA_04890</name>
</gene>
<dbReference type="InterPro" id="IPR012296">
    <property type="entry name" value="Nuclease_put_TT1808"/>
</dbReference>
<dbReference type="PANTHER" id="PTHR36558:SF1">
    <property type="entry name" value="RESTRICTION ENDONUCLEASE DOMAIN-CONTAINING PROTEIN-RELATED"/>
    <property type="match status" value="1"/>
</dbReference>
<dbReference type="InterPro" id="IPR008538">
    <property type="entry name" value="Uma2"/>
</dbReference>
<evidence type="ECO:0000313" key="3">
    <source>
        <dbReference type="EMBL" id="BDU49920.1"/>
    </source>
</evidence>
<dbReference type="KEGG" id="haby:HLVA_04890"/>
<dbReference type="AlphaFoldDB" id="A0AAU9E0Q3"/>
<dbReference type="RefSeq" id="WP_307904860.1">
    <property type="nucleotide sequence ID" value="NZ_AP027059.1"/>
</dbReference>
<protein>
    <recommendedName>
        <fullName evidence="2">Putative restriction endonuclease domain-containing protein</fullName>
    </recommendedName>
</protein>
<dbReference type="PANTHER" id="PTHR36558">
    <property type="entry name" value="GLR1098 PROTEIN"/>
    <property type="match status" value="1"/>
</dbReference>
<dbReference type="EMBL" id="AP027059">
    <property type="protein sequence ID" value="BDU49920.1"/>
    <property type="molecule type" value="Genomic_DNA"/>
</dbReference>
<reference evidence="3 4" key="1">
    <citation type="submission" date="2022-11" db="EMBL/GenBank/DDBJ databases">
        <title>Haliovirga abyssi gen. nov., sp. nov., a mesophilic fermentative bacterium isolated from the Iheya North hydrothermal field and the proposal of Haliovirgaceae fam. nov.</title>
        <authorList>
            <person name="Miyazaki U."/>
            <person name="Tame A."/>
            <person name="Miyazaki J."/>
            <person name="Takai K."/>
            <person name="Sawayama S."/>
            <person name="Kitajima M."/>
            <person name="Okamoto A."/>
            <person name="Nakagawa S."/>
        </authorList>
    </citation>
    <scope>NUCLEOTIDE SEQUENCE [LARGE SCALE GENOMIC DNA]</scope>
    <source>
        <strain evidence="3 4">IC12</strain>
    </source>
</reference>
<feature type="domain" description="Putative restriction endonuclease" evidence="2">
    <location>
        <begin position="15"/>
        <end position="157"/>
    </location>
</feature>
<accession>A0AAU9E0Q3</accession>
<evidence type="ECO:0000259" key="2">
    <source>
        <dbReference type="Pfam" id="PF05685"/>
    </source>
</evidence>
<feature type="coiled-coil region" evidence="1">
    <location>
        <begin position="157"/>
        <end position="184"/>
    </location>
</feature>
<keyword evidence="4" id="KW-1185">Reference proteome</keyword>
<dbReference type="Proteomes" id="UP001321582">
    <property type="component" value="Chromosome"/>
</dbReference>
<evidence type="ECO:0000313" key="4">
    <source>
        <dbReference type="Proteomes" id="UP001321582"/>
    </source>
</evidence>